<proteinExistence type="predicted"/>
<dbReference type="EMBL" id="BAEH01000106">
    <property type="protein sequence ID" value="GAB20157.1"/>
    <property type="molecule type" value="Genomic_DNA"/>
</dbReference>
<dbReference type="eggNOG" id="ENOG502ZETH">
    <property type="taxonomic scope" value="Bacteria"/>
</dbReference>
<dbReference type="InterPro" id="IPR037473">
    <property type="entry name" value="Lcp-like"/>
</dbReference>
<name>H0R506_9ACTN</name>
<comment type="caution">
    <text evidence="2">The sequence shown here is derived from an EMBL/GenBank/DDBJ whole genome shotgun (WGS) entry which is preliminary data.</text>
</comment>
<dbReference type="AlphaFoldDB" id="H0R506"/>
<dbReference type="InterPro" id="IPR006311">
    <property type="entry name" value="TAT_signal"/>
</dbReference>
<dbReference type="PANTHER" id="PTHR37539:SF1">
    <property type="entry name" value="ER-BOUND OXYGENASE MPAB_MPAB'_RUBBER OXYGENASE CATALYTIC DOMAIN-CONTAINING PROTEIN"/>
    <property type="match status" value="1"/>
</dbReference>
<dbReference type="Pfam" id="PF09995">
    <property type="entry name" value="MPAB_Lcp_cat"/>
    <property type="match status" value="1"/>
</dbReference>
<feature type="domain" description="ER-bound oxygenase mpaB/mpaB'/Rubber oxygenase catalytic" evidence="1">
    <location>
        <begin position="130"/>
        <end position="350"/>
    </location>
</feature>
<reference evidence="2 3" key="1">
    <citation type="submission" date="2011-12" db="EMBL/GenBank/DDBJ databases">
        <title>Whole genome shotgun sequence of Gordonia effusa NBRC 100432.</title>
        <authorList>
            <person name="Yoshida I."/>
            <person name="Takarada H."/>
            <person name="Hosoyama A."/>
            <person name="Tsuchikane K."/>
            <person name="Katsumata H."/>
            <person name="Yamazaki S."/>
            <person name="Fujita N."/>
        </authorList>
    </citation>
    <scope>NUCLEOTIDE SEQUENCE [LARGE SCALE GENOMIC DNA]</scope>
    <source>
        <strain evidence="2 3">NBRC 100432</strain>
    </source>
</reference>
<accession>H0R506</accession>
<dbReference type="PANTHER" id="PTHR37539">
    <property type="entry name" value="SECRETED PROTEIN-RELATED"/>
    <property type="match status" value="1"/>
</dbReference>
<dbReference type="STRING" id="1077974.GOEFS_106_00530"/>
<evidence type="ECO:0000259" key="1">
    <source>
        <dbReference type="Pfam" id="PF09995"/>
    </source>
</evidence>
<evidence type="ECO:0000313" key="3">
    <source>
        <dbReference type="Proteomes" id="UP000035034"/>
    </source>
</evidence>
<sequence>MDCAGMSRRDALKVGGGGMLAAAGAMSLAAKPARAEPWSWSPKGSVARTGYGTDPRTIWDPEADKVIADVIEHHNVPKINLALRDWVQNDQKLPSGLPNELRDFIEYARLLPEWTDNRKLADGFQYNKKHGTVISVLYAFASGMMSTVIPHEARAVYYSQGGKYFKDRIAKTAKLGYDIGTVNAYGPKGQMTVTCVKTRMIHAAVRHLLPQAPHWPKNAVPISQEDLMVTWHSLPTTIMQRLIKWGVPTPANESAGYLHTWQVCAHLLGIRDEYIPATWKDANAQSKKILDPVLAPTPEGTVLAKNLLDLGADLDLTMLSAPILGAFTRFILGDKIANWIEIPREPVWSPLLEVAWGPYIGVREGILKVAPPIDNAYWMFDEFLRQFVLWYMSELRMPISIQIPTTNRKF</sequence>
<dbReference type="InterPro" id="IPR018713">
    <property type="entry name" value="MPAB/Lcp_cat_dom"/>
</dbReference>
<dbReference type="GO" id="GO:0016491">
    <property type="term" value="F:oxidoreductase activity"/>
    <property type="evidence" value="ECO:0007669"/>
    <property type="project" value="InterPro"/>
</dbReference>
<evidence type="ECO:0000313" key="2">
    <source>
        <dbReference type="EMBL" id="GAB20157.1"/>
    </source>
</evidence>
<dbReference type="Proteomes" id="UP000035034">
    <property type="component" value="Unassembled WGS sequence"/>
</dbReference>
<organism evidence="2 3">
    <name type="scientific">Gordonia effusa NBRC 100432</name>
    <dbReference type="NCBI Taxonomy" id="1077974"/>
    <lineage>
        <taxon>Bacteria</taxon>
        <taxon>Bacillati</taxon>
        <taxon>Actinomycetota</taxon>
        <taxon>Actinomycetes</taxon>
        <taxon>Mycobacteriales</taxon>
        <taxon>Gordoniaceae</taxon>
        <taxon>Gordonia</taxon>
    </lineage>
</organism>
<keyword evidence="3" id="KW-1185">Reference proteome</keyword>
<dbReference type="PROSITE" id="PS51318">
    <property type="entry name" value="TAT"/>
    <property type="match status" value="1"/>
</dbReference>
<gene>
    <name evidence="2" type="ORF">GOEFS_106_00530</name>
</gene>
<protein>
    <recommendedName>
        <fullName evidence="1">ER-bound oxygenase mpaB/mpaB'/Rubber oxygenase catalytic domain-containing protein</fullName>
    </recommendedName>
</protein>